<evidence type="ECO:0000256" key="2">
    <source>
        <dbReference type="SAM" id="Phobius"/>
    </source>
</evidence>
<evidence type="ECO:0000313" key="5">
    <source>
        <dbReference type="Proteomes" id="UP000799302"/>
    </source>
</evidence>
<gene>
    <name evidence="4" type="ORF">BT63DRAFT_423762</name>
</gene>
<dbReference type="OrthoDB" id="4472872at2759"/>
<protein>
    <recommendedName>
        <fullName evidence="3">SMODS and SLOG-associating 2TM effector domain-containing protein</fullName>
    </recommendedName>
</protein>
<dbReference type="PANTHER" id="PTHR38793:SF3">
    <property type="entry name" value="SMODS AND SLOG-ASSOCIATING 2TM EFFECTOR DOMAIN-CONTAINING PROTEIN"/>
    <property type="match status" value="1"/>
</dbReference>
<proteinExistence type="predicted"/>
<evidence type="ECO:0000259" key="3">
    <source>
        <dbReference type="Pfam" id="PF18142"/>
    </source>
</evidence>
<dbReference type="Proteomes" id="UP000799302">
    <property type="component" value="Unassembled WGS sequence"/>
</dbReference>
<keyword evidence="2" id="KW-0812">Transmembrane</keyword>
<dbReference type="EMBL" id="MU004234">
    <property type="protein sequence ID" value="KAF2669777.1"/>
    <property type="molecule type" value="Genomic_DNA"/>
</dbReference>
<feature type="transmembrane region" description="Helical" evidence="2">
    <location>
        <begin position="71"/>
        <end position="93"/>
    </location>
</feature>
<keyword evidence="2" id="KW-0472">Membrane</keyword>
<dbReference type="InterPro" id="IPR041622">
    <property type="entry name" value="SLATT_fungi"/>
</dbReference>
<dbReference type="NCBIfam" id="NF033635">
    <property type="entry name" value="SLATT_fungal"/>
    <property type="match status" value="1"/>
</dbReference>
<feature type="domain" description="SMODS and SLOG-associating 2TM effector" evidence="3">
    <location>
        <begin position="56"/>
        <end position="171"/>
    </location>
</feature>
<accession>A0A6A6UE80</accession>
<organism evidence="4 5">
    <name type="scientific">Microthyrium microscopicum</name>
    <dbReference type="NCBI Taxonomy" id="703497"/>
    <lineage>
        <taxon>Eukaryota</taxon>
        <taxon>Fungi</taxon>
        <taxon>Dikarya</taxon>
        <taxon>Ascomycota</taxon>
        <taxon>Pezizomycotina</taxon>
        <taxon>Dothideomycetes</taxon>
        <taxon>Dothideomycetes incertae sedis</taxon>
        <taxon>Microthyriales</taxon>
        <taxon>Microthyriaceae</taxon>
        <taxon>Microthyrium</taxon>
    </lineage>
</organism>
<dbReference type="Pfam" id="PF18142">
    <property type="entry name" value="SLATT_fungal"/>
    <property type="match status" value="1"/>
</dbReference>
<feature type="region of interest" description="Disordered" evidence="1">
    <location>
        <begin position="189"/>
        <end position="232"/>
    </location>
</feature>
<feature type="transmembrane region" description="Helical" evidence="2">
    <location>
        <begin position="99"/>
        <end position="118"/>
    </location>
</feature>
<dbReference type="PANTHER" id="PTHR38793">
    <property type="entry name" value="SLATT_FUNGAL DOMAIN-CONTAINING PROTEIN-RELATED"/>
    <property type="match status" value="1"/>
</dbReference>
<name>A0A6A6UE80_9PEZI</name>
<evidence type="ECO:0000256" key="1">
    <source>
        <dbReference type="SAM" id="MobiDB-lite"/>
    </source>
</evidence>
<dbReference type="AlphaFoldDB" id="A0A6A6UE80"/>
<keyword evidence="2" id="KW-1133">Transmembrane helix</keyword>
<keyword evidence="5" id="KW-1185">Reference proteome</keyword>
<evidence type="ECO:0000313" key="4">
    <source>
        <dbReference type="EMBL" id="KAF2669777.1"/>
    </source>
</evidence>
<sequence>MGIPFDDSTLPTSNDPLAQPFKPVLLRPPRVTPNWLYKIFSSSDPEAPTSIYYTLLEQERYSWRKYIIYDWLTYGALVSQLVLSAALIILGALPSSHHISISIIGAAGGVLAGILSILKGQGLPTRLLRYADGLRQVREAIEFDERELRVGLKYVTLGDAMAHREAYENARSAEITNMPDVWQAAEALKGGKPGAAGTTTSGPPPGTFSKIPEQHQATLHTPAPVVPGDHNV</sequence>
<reference evidence="4" key="1">
    <citation type="journal article" date="2020" name="Stud. Mycol.">
        <title>101 Dothideomycetes genomes: a test case for predicting lifestyles and emergence of pathogens.</title>
        <authorList>
            <person name="Haridas S."/>
            <person name="Albert R."/>
            <person name="Binder M."/>
            <person name="Bloem J."/>
            <person name="Labutti K."/>
            <person name="Salamov A."/>
            <person name="Andreopoulos B."/>
            <person name="Baker S."/>
            <person name="Barry K."/>
            <person name="Bills G."/>
            <person name="Bluhm B."/>
            <person name="Cannon C."/>
            <person name="Castanera R."/>
            <person name="Culley D."/>
            <person name="Daum C."/>
            <person name="Ezra D."/>
            <person name="Gonzalez J."/>
            <person name="Henrissat B."/>
            <person name="Kuo A."/>
            <person name="Liang C."/>
            <person name="Lipzen A."/>
            <person name="Lutzoni F."/>
            <person name="Magnuson J."/>
            <person name="Mondo S."/>
            <person name="Nolan M."/>
            <person name="Ohm R."/>
            <person name="Pangilinan J."/>
            <person name="Park H.-J."/>
            <person name="Ramirez L."/>
            <person name="Alfaro M."/>
            <person name="Sun H."/>
            <person name="Tritt A."/>
            <person name="Yoshinaga Y."/>
            <person name="Zwiers L.-H."/>
            <person name="Turgeon B."/>
            <person name="Goodwin S."/>
            <person name="Spatafora J."/>
            <person name="Crous P."/>
            <person name="Grigoriev I."/>
        </authorList>
    </citation>
    <scope>NUCLEOTIDE SEQUENCE</scope>
    <source>
        <strain evidence="4">CBS 115976</strain>
    </source>
</reference>